<evidence type="ECO:0000259" key="10">
    <source>
        <dbReference type="PROSITE" id="PS51007"/>
    </source>
</evidence>
<keyword evidence="2" id="KW-0813">Transport</keyword>
<dbReference type="SUPFAM" id="SSF46626">
    <property type="entry name" value="Cytochrome c"/>
    <property type="match status" value="2"/>
</dbReference>
<feature type="binding site" description="covalent" evidence="8">
    <location>
        <position position="128"/>
    </location>
    <ligand>
        <name>heme c</name>
        <dbReference type="ChEBI" id="CHEBI:61717"/>
        <label>2</label>
    </ligand>
</feature>
<feature type="domain" description="Cytochrome c" evidence="10">
    <location>
        <begin position="1"/>
        <end position="106"/>
    </location>
</feature>
<evidence type="ECO:0000256" key="1">
    <source>
        <dbReference type="ARBA" id="ARBA00004418"/>
    </source>
</evidence>
<name>A6DK27_9BACT</name>
<keyword evidence="7 9" id="KW-0408">Iron</keyword>
<feature type="binding site" description="axial binding residue" evidence="9">
    <location>
        <position position="40"/>
    </location>
    <ligand>
        <name>heme c</name>
        <dbReference type="ChEBI" id="CHEBI:61717"/>
        <label>1</label>
    </ligand>
    <ligandPart>
        <name>Fe</name>
        <dbReference type="ChEBI" id="CHEBI:18248"/>
    </ligandPart>
</feature>
<dbReference type="InterPro" id="IPR024167">
    <property type="entry name" value="Cytochrome_c4-like"/>
</dbReference>
<organism evidence="11 12">
    <name type="scientific">Lentisphaera araneosa HTCC2155</name>
    <dbReference type="NCBI Taxonomy" id="313628"/>
    <lineage>
        <taxon>Bacteria</taxon>
        <taxon>Pseudomonadati</taxon>
        <taxon>Lentisphaerota</taxon>
        <taxon>Lentisphaeria</taxon>
        <taxon>Lentisphaerales</taxon>
        <taxon>Lentisphaeraceae</taxon>
        <taxon>Lentisphaera</taxon>
    </lineage>
</organism>
<accession>A6DK27</accession>
<reference evidence="11 12" key="1">
    <citation type="journal article" date="2010" name="J. Bacteriol.">
        <title>Genome sequence of Lentisphaera araneosa HTCC2155T, the type species of the order Lentisphaerales in the phylum Lentisphaerae.</title>
        <authorList>
            <person name="Thrash J.C."/>
            <person name="Cho J.C."/>
            <person name="Vergin K.L."/>
            <person name="Morris R.M."/>
            <person name="Giovannoni S.J."/>
        </authorList>
    </citation>
    <scope>NUCLEOTIDE SEQUENCE [LARGE SCALE GENOMIC DNA]</scope>
    <source>
        <strain evidence="11 12">HTCC2155</strain>
    </source>
</reference>
<dbReference type="PROSITE" id="PS51007">
    <property type="entry name" value="CYTC"/>
    <property type="match status" value="2"/>
</dbReference>
<dbReference type="EMBL" id="ABCK01000006">
    <property type="protein sequence ID" value="EDM28251.1"/>
    <property type="molecule type" value="Genomic_DNA"/>
</dbReference>
<sequence length="199" mass="22515">MKKLFTLFTLLFLFSCQSNKELNQLSVQMQNQIQQCNSCHSQGEKFGAPSLYGLELKYMNAQIDKYRKGLRGGEKASKDAISMREAIVNLKDNDLKEINAWFASQESKKIPSDTVHQGNGEALYKQHCYGCHQGTMGKFFTGSPSILELESWYIVKQCGDFQAGRRGASPEDKKGHKMAQRVKNLSPYEIQEIADFLAN</sequence>
<dbReference type="InterPro" id="IPR009056">
    <property type="entry name" value="Cyt_c-like_dom"/>
</dbReference>
<dbReference type="InterPro" id="IPR036909">
    <property type="entry name" value="Cyt_c-like_dom_sf"/>
</dbReference>
<dbReference type="PIRSF" id="PIRSF000005">
    <property type="entry name" value="Cytochrome_c4"/>
    <property type="match status" value="1"/>
</dbReference>
<feature type="binding site" description="covalent" evidence="8">
    <location>
        <position position="39"/>
    </location>
    <ligand>
        <name>heme c</name>
        <dbReference type="ChEBI" id="CHEBI:61717"/>
        <label>1</label>
    </ligand>
</feature>
<evidence type="ECO:0000256" key="6">
    <source>
        <dbReference type="ARBA" id="ARBA00022982"/>
    </source>
</evidence>
<dbReference type="Pfam" id="PF00034">
    <property type="entry name" value="Cytochrom_C"/>
    <property type="match status" value="2"/>
</dbReference>
<keyword evidence="4 9" id="KW-0479">Metal-binding</keyword>
<keyword evidence="12" id="KW-1185">Reference proteome</keyword>
<evidence type="ECO:0000313" key="11">
    <source>
        <dbReference type="EMBL" id="EDM28251.1"/>
    </source>
</evidence>
<dbReference type="OrthoDB" id="9773456at2"/>
<dbReference type="STRING" id="313628.LNTAR_12881"/>
<evidence type="ECO:0000256" key="3">
    <source>
        <dbReference type="ARBA" id="ARBA00022617"/>
    </source>
</evidence>
<comment type="subcellular location">
    <subcellularLocation>
        <location evidence="1">Periplasm</location>
    </subcellularLocation>
</comment>
<dbReference type="GO" id="GO:0005506">
    <property type="term" value="F:iron ion binding"/>
    <property type="evidence" value="ECO:0007669"/>
    <property type="project" value="InterPro"/>
</dbReference>
<proteinExistence type="predicted"/>
<dbReference type="PROSITE" id="PS51257">
    <property type="entry name" value="PROKAR_LIPOPROTEIN"/>
    <property type="match status" value="1"/>
</dbReference>
<dbReference type="GO" id="GO:0042597">
    <property type="term" value="C:periplasmic space"/>
    <property type="evidence" value="ECO:0007669"/>
    <property type="project" value="UniProtKB-SubCell"/>
</dbReference>
<gene>
    <name evidence="11" type="ORF">LNTAR_12881</name>
</gene>
<feature type="binding site" description="axial binding residue" evidence="9">
    <location>
        <position position="178"/>
    </location>
    <ligand>
        <name>heme c</name>
        <dbReference type="ChEBI" id="CHEBI:61717"/>
        <label>2</label>
    </ligand>
    <ligandPart>
        <name>Fe</name>
        <dbReference type="ChEBI" id="CHEBI:18248"/>
    </ligandPart>
</feature>
<dbReference type="Proteomes" id="UP000004947">
    <property type="component" value="Unassembled WGS sequence"/>
</dbReference>
<dbReference type="RefSeq" id="WP_007278242.1">
    <property type="nucleotide sequence ID" value="NZ_ABCK01000006.1"/>
</dbReference>
<dbReference type="Gene3D" id="1.10.760.10">
    <property type="entry name" value="Cytochrome c-like domain"/>
    <property type="match status" value="2"/>
</dbReference>
<feature type="binding site" description="covalent" evidence="8">
    <location>
        <position position="131"/>
    </location>
    <ligand>
        <name>heme c</name>
        <dbReference type="ChEBI" id="CHEBI:61717"/>
        <label>2</label>
    </ligand>
</feature>
<dbReference type="GO" id="GO:0009055">
    <property type="term" value="F:electron transfer activity"/>
    <property type="evidence" value="ECO:0007669"/>
    <property type="project" value="InterPro"/>
</dbReference>
<evidence type="ECO:0000256" key="5">
    <source>
        <dbReference type="ARBA" id="ARBA00022764"/>
    </source>
</evidence>
<keyword evidence="6" id="KW-0249">Electron transport</keyword>
<feature type="binding site" description="axial binding residue" evidence="9">
    <location>
        <position position="83"/>
    </location>
    <ligand>
        <name>heme c</name>
        <dbReference type="ChEBI" id="CHEBI:61717"/>
        <label>1</label>
    </ligand>
    <ligandPart>
        <name>Fe</name>
        <dbReference type="ChEBI" id="CHEBI:18248"/>
    </ligandPart>
</feature>
<dbReference type="InterPro" id="IPR050597">
    <property type="entry name" value="Cytochrome_c_Oxidase_Subunit"/>
</dbReference>
<keyword evidence="5" id="KW-0574">Periplasm</keyword>
<feature type="binding site" description="axial binding residue" evidence="9">
    <location>
        <position position="132"/>
    </location>
    <ligand>
        <name>heme c</name>
        <dbReference type="ChEBI" id="CHEBI:61717"/>
        <label>2</label>
    </ligand>
    <ligandPart>
        <name>Fe</name>
        <dbReference type="ChEBI" id="CHEBI:18248"/>
    </ligandPart>
</feature>
<evidence type="ECO:0000256" key="7">
    <source>
        <dbReference type="ARBA" id="ARBA00023004"/>
    </source>
</evidence>
<dbReference type="PANTHER" id="PTHR33751">
    <property type="entry name" value="CBB3-TYPE CYTOCHROME C OXIDASE SUBUNIT FIXP"/>
    <property type="match status" value="1"/>
</dbReference>
<evidence type="ECO:0000256" key="2">
    <source>
        <dbReference type="ARBA" id="ARBA00022448"/>
    </source>
</evidence>
<dbReference type="PANTHER" id="PTHR33751:SF9">
    <property type="entry name" value="CYTOCHROME C4"/>
    <property type="match status" value="1"/>
</dbReference>
<dbReference type="AlphaFoldDB" id="A6DK27"/>
<comment type="PTM">
    <text evidence="8">Binds 2 heme c groups covalently per subunit.</text>
</comment>
<keyword evidence="3 8" id="KW-0349">Heme</keyword>
<comment type="caution">
    <text evidence="11">The sequence shown here is derived from an EMBL/GenBank/DDBJ whole genome shotgun (WGS) entry which is preliminary data.</text>
</comment>
<evidence type="ECO:0000313" key="12">
    <source>
        <dbReference type="Proteomes" id="UP000004947"/>
    </source>
</evidence>
<feature type="binding site" description="covalent" evidence="8">
    <location>
        <position position="36"/>
    </location>
    <ligand>
        <name>heme c</name>
        <dbReference type="ChEBI" id="CHEBI:61717"/>
        <label>1</label>
    </ligand>
</feature>
<feature type="domain" description="Cytochrome c" evidence="10">
    <location>
        <begin position="115"/>
        <end position="199"/>
    </location>
</feature>
<evidence type="ECO:0000256" key="4">
    <source>
        <dbReference type="ARBA" id="ARBA00022723"/>
    </source>
</evidence>
<evidence type="ECO:0000256" key="8">
    <source>
        <dbReference type="PIRSR" id="PIRSR000005-1"/>
    </source>
</evidence>
<dbReference type="GO" id="GO:0020037">
    <property type="term" value="F:heme binding"/>
    <property type="evidence" value="ECO:0007669"/>
    <property type="project" value="InterPro"/>
</dbReference>
<protein>
    <submittedName>
        <fullName evidence="11">Cytochrome c, class I</fullName>
    </submittedName>
</protein>
<evidence type="ECO:0000256" key="9">
    <source>
        <dbReference type="PIRSR" id="PIRSR000005-2"/>
    </source>
</evidence>